<dbReference type="EMBL" id="LNYE01000022">
    <property type="protein sequence ID" value="KTD11068.1"/>
    <property type="molecule type" value="Genomic_DNA"/>
</dbReference>
<dbReference type="OrthoDB" id="5634016at2"/>
<dbReference type="Proteomes" id="UP000254476">
    <property type="component" value="Unassembled WGS sequence"/>
</dbReference>
<protein>
    <submittedName>
        <fullName evidence="2">Uncharacterized protein</fullName>
    </submittedName>
</protein>
<sequence length="396" mass="45071">MNELVSAITKANAKLALFKEHARKESMKWFHDDSRYQFISDIEKGLALHDHMTISELEKAIRFIEEMKIYTENKKTESFKNVLSQDFHYRTLASFDIDKFTTREKRPQKLEPNVLLSKKSSLCGFLTEIHSTLIGHYELSKAHAEGHIPVSKIHYTSDLIKQTQMAQDLENTTKNAKTIDDSTSVMDIRRGGTTFYGVKIDTGKNDVYALSTIENFAGDKIDVLGSKANKIFHFGGQVLQGIILDEFENSMELIDNDQHLTEGLKPTLTRGSVNWSKNPETGQIYATVELKILACAFIDPIDTSKMPKHFAIRSDGTTLDTIDENILPQLNKVAAQDENDIVPICTFKAKLDLTLDENTQEHYLKMNEFVVKINTPEMISRKDPNHQPQVSCYYDI</sequence>
<evidence type="ECO:0000313" key="3">
    <source>
        <dbReference type="Proteomes" id="UP000054691"/>
    </source>
</evidence>
<keyword evidence="3" id="KW-1185">Reference proteome</keyword>
<accession>A0A378JCG3</accession>
<evidence type="ECO:0000313" key="1">
    <source>
        <dbReference type="EMBL" id="KTD11068.1"/>
    </source>
</evidence>
<proteinExistence type="predicted"/>
<dbReference type="Proteomes" id="UP000054691">
    <property type="component" value="Unassembled WGS sequence"/>
</dbReference>
<dbReference type="RefSeq" id="WP_058499135.1">
    <property type="nucleotide sequence ID" value="NZ_CAAAHW010000003.1"/>
</dbReference>
<dbReference type="AlphaFoldDB" id="A0A378JCG3"/>
<reference evidence="1 3" key="1">
    <citation type="submission" date="2015-11" db="EMBL/GenBank/DDBJ databases">
        <title>Genomic analysis of 38 Legionella species identifies large and diverse effector repertoires.</title>
        <authorList>
            <person name="Burstein D."/>
            <person name="Amaro F."/>
            <person name="Zusman T."/>
            <person name="Lifshitz Z."/>
            <person name="Cohen O."/>
            <person name="Gilbert J.A."/>
            <person name="Pupko T."/>
            <person name="Shuman H.A."/>
            <person name="Segal G."/>
        </authorList>
    </citation>
    <scope>NUCLEOTIDE SEQUENCE [LARGE SCALE GENOMIC DNA]</scope>
    <source>
        <strain evidence="1 3">Lyon 8420412</strain>
    </source>
</reference>
<evidence type="ECO:0000313" key="4">
    <source>
        <dbReference type="Proteomes" id="UP000254476"/>
    </source>
</evidence>
<gene>
    <name evidence="1" type="ORF">Lgra_2034</name>
    <name evidence="2" type="ORF">NCTC12388_01574</name>
</gene>
<name>A0A378JCG3_9GAMM</name>
<reference evidence="2 4" key="2">
    <citation type="submission" date="2018-06" db="EMBL/GenBank/DDBJ databases">
        <authorList>
            <consortium name="Pathogen Informatics"/>
            <person name="Doyle S."/>
        </authorList>
    </citation>
    <scope>NUCLEOTIDE SEQUENCE [LARGE SCALE GENOMIC DNA]</scope>
    <source>
        <strain evidence="2 4">NCTC12388</strain>
    </source>
</reference>
<organism evidence="2 4">
    <name type="scientific">Legionella gratiana</name>
    <dbReference type="NCBI Taxonomy" id="45066"/>
    <lineage>
        <taxon>Bacteria</taxon>
        <taxon>Pseudomonadati</taxon>
        <taxon>Pseudomonadota</taxon>
        <taxon>Gammaproteobacteria</taxon>
        <taxon>Legionellales</taxon>
        <taxon>Legionellaceae</taxon>
        <taxon>Legionella</taxon>
    </lineage>
</organism>
<dbReference type="EMBL" id="UGOB01000001">
    <property type="protein sequence ID" value="STX44577.1"/>
    <property type="molecule type" value="Genomic_DNA"/>
</dbReference>
<evidence type="ECO:0000313" key="2">
    <source>
        <dbReference type="EMBL" id="STX44577.1"/>
    </source>
</evidence>